<accession>X1NCY5</accession>
<evidence type="ECO:0000256" key="2">
    <source>
        <dbReference type="ARBA" id="ARBA00022603"/>
    </source>
</evidence>
<gene>
    <name evidence="8" type="ORF">S06H3_18693</name>
</gene>
<evidence type="ECO:0000256" key="6">
    <source>
        <dbReference type="ARBA" id="ARBA00022884"/>
    </source>
</evidence>
<dbReference type="PANTHER" id="PTHR10631">
    <property type="entry name" value="N 2 ,N 2 -DIMETHYLGUANOSINE TRNA METHYLTRANSFERASE"/>
    <property type="match status" value="1"/>
</dbReference>
<evidence type="ECO:0000256" key="3">
    <source>
        <dbReference type="ARBA" id="ARBA00022679"/>
    </source>
</evidence>
<evidence type="ECO:0000256" key="1">
    <source>
        <dbReference type="ARBA" id="ARBA00022555"/>
    </source>
</evidence>
<evidence type="ECO:0000256" key="7">
    <source>
        <dbReference type="ARBA" id="ARBA00039099"/>
    </source>
</evidence>
<dbReference type="AlphaFoldDB" id="X1NCY5"/>
<keyword evidence="4" id="KW-0949">S-adenosyl-L-methionine</keyword>
<name>X1NCY5_9ZZZZ</name>
<organism evidence="8">
    <name type="scientific">marine sediment metagenome</name>
    <dbReference type="NCBI Taxonomy" id="412755"/>
    <lineage>
        <taxon>unclassified sequences</taxon>
        <taxon>metagenomes</taxon>
        <taxon>ecological metagenomes</taxon>
    </lineage>
</organism>
<evidence type="ECO:0000256" key="4">
    <source>
        <dbReference type="ARBA" id="ARBA00022691"/>
    </source>
</evidence>
<dbReference type="EMBL" id="BARV01009486">
    <property type="protein sequence ID" value="GAI16519.1"/>
    <property type="molecule type" value="Genomic_DNA"/>
</dbReference>
<dbReference type="PROSITE" id="PS51626">
    <property type="entry name" value="SAM_MT_TRM1"/>
    <property type="match status" value="1"/>
</dbReference>
<dbReference type="GO" id="GO:0000049">
    <property type="term" value="F:tRNA binding"/>
    <property type="evidence" value="ECO:0007669"/>
    <property type="project" value="UniProtKB-KW"/>
</dbReference>
<dbReference type="InterPro" id="IPR029063">
    <property type="entry name" value="SAM-dependent_MTases_sf"/>
</dbReference>
<dbReference type="InterPro" id="IPR002905">
    <property type="entry name" value="Trm1"/>
</dbReference>
<keyword evidence="5" id="KW-0819">tRNA processing</keyword>
<dbReference type="GO" id="GO:0160104">
    <property type="term" value="F:tRNA (guanine(26)-N2)-dimethyltransferase activity"/>
    <property type="evidence" value="ECO:0007669"/>
    <property type="project" value="UniProtKB-EC"/>
</dbReference>
<dbReference type="SUPFAM" id="SSF53335">
    <property type="entry name" value="S-adenosyl-L-methionine-dependent methyltransferases"/>
    <property type="match status" value="1"/>
</dbReference>
<reference evidence="8" key="1">
    <citation type="journal article" date="2014" name="Front. Microbiol.">
        <title>High frequency of phylogenetically diverse reductive dehalogenase-homologous genes in deep subseafloor sedimentary metagenomes.</title>
        <authorList>
            <person name="Kawai M."/>
            <person name="Futagami T."/>
            <person name="Toyoda A."/>
            <person name="Takaki Y."/>
            <person name="Nishi S."/>
            <person name="Hori S."/>
            <person name="Arai W."/>
            <person name="Tsubouchi T."/>
            <person name="Morono Y."/>
            <person name="Uchiyama I."/>
            <person name="Ito T."/>
            <person name="Fujiyama A."/>
            <person name="Inagaki F."/>
            <person name="Takami H."/>
        </authorList>
    </citation>
    <scope>NUCLEOTIDE SEQUENCE</scope>
    <source>
        <strain evidence="8">Expedition CK06-06</strain>
    </source>
</reference>
<dbReference type="PANTHER" id="PTHR10631:SF3">
    <property type="entry name" value="TRNA (GUANINE(26)-N(2))-DIMETHYLTRANSFERASE"/>
    <property type="match status" value="1"/>
</dbReference>
<dbReference type="InterPro" id="IPR042296">
    <property type="entry name" value="tRNA_met_Trm1_C"/>
</dbReference>
<sequence>MTLTKDEINMPVSYYNLHKLCQRLKLPYVPKIDEVLKIIKKKEYKVSRTHFDYLSIKTNMDLQSLENCLLEIKN</sequence>
<keyword evidence="6" id="KW-0694">RNA-binding</keyword>
<proteinExistence type="predicted"/>
<protein>
    <recommendedName>
        <fullName evidence="7">tRNA (guanine(26)-N(2))-dimethyltransferase</fullName>
        <ecNumber evidence="7">2.1.1.216</ecNumber>
    </recommendedName>
</protein>
<dbReference type="EC" id="2.1.1.216" evidence="7"/>
<evidence type="ECO:0000313" key="8">
    <source>
        <dbReference type="EMBL" id="GAI16519.1"/>
    </source>
</evidence>
<dbReference type="GO" id="GO:0002940">
    <property type="term" value="P:tRNA N2-guanine methylation"/>
    <property type="evidence" value="ECO:0007669"/>
    <property type="project" value="TreeGrafter"/>
</dbReference>
<evidence type="ECO:0000256" key="5">
    <source>
        <dbReference type="ARBA" id="ARBA00022694"/>
    </source>
</evidence>
<dbReference type="Pfam" id="PF02005">
    <property type="entry name" value="TRM"/>
    <property type="match status" value="1"/>
</dbReference>
<keyword evidence="3" id="KW-0808">Transferase</keyword>
<dbReference type="Gene3D" id="3.30.56.70">
    <property type="entry name" value="N2,N2-dimethylguanosine tRNA methyltransferase, C-terminal domain"/>
    <property type="match status" value="1"/>
</dbReference>
<keyword evidence="2" id="KW-0489">Methyltransferase</keyword>
<comment type="caution">
    <text evidence="8">The sequence shown here is derived from an EMBL/GenBank/DDBJ whole genome shotgun (WGS) entry which is preliminary data.</text>
</comment>
<keyword evidence="1" id="KW-0820">tRNA-binding</keyword>